<dbReference type="GO" id="GO:0032040">
    <property type="term" value="C:small-subunit processome"/>
    <property type="evidence" value="ECO:0007669"/>
    <property type="project" value="TreeGrafter"/>
</dbReference>
<dbReference type="AlphaFoldDB" id="M2XCZ5"/>
<dbReference type="InterPro" id="IPR012173">
    <property type="entry name" value="Mpp10"/>
</dbReference>
<feature type="compositionally biased region" description="Polar residues" evidence="9">
    <location>
        <begin position="425"/>
        <end position="440"/>
    </location>
</feature>
<evidence type="ECO:0000256" key="5">
    <source>
        <dbReference type="ARBA" id="ARBA00023274"/>
    </source>
</evidence>
<accession>M2XCZ5</accession>
<evidence type="ECO:0000256" key="4">
    <source>
        <dbReference type="ARBA" id="ARBA00023242"/>
    </source>
</evidence>
<evidence type="ECO:0000313" key="11">
    <source>
        <dbReference type="Proteomes" id="UP000030680"/>
    </source>
</evidence>
<dbReference type="PANTHER" id="PTHR17039:SF0">
    <property type="entry name" value="U3 SMALL NUCLEOLAR RIBONUCLEOPROTEIN PROTEIN MPP10"/>
    <property type="match status" value="1"/>
</dbReference>
<reference evidence="11" key="1">
    <citation type="journal article" date="2013" name="Science">
        <title>Gene transfer from bacteria and archaea facilitated evolution of an extremophilic eukaryote.</title>
        <authorList>
            <person name="Schonknecht G."/>
            <person name="Chen W.H."/>
            <person name="Ternes C.M."/>
            <person name="Barbier G.G."/>
            <person name="Shrestha R.P."/>
            <person name="Stanke M."/>
            <person name="Brautigam A."/>
            <person name="Baker B.J."/>
            <person name="Banfield J.F."/>
            <person name="Garavito R.M."/>
            <person name="Carr K."/>
            <person name="Wilkerson C."/>
            <person name="Rensing S.A."/>
            <person name="Gagneul D."/>
            <person name="Dickenson N.E."/>
            <person name="Oesterhelt C."/>
            <person name="Lercher M.J."/>
            <person name="Weber A.P."/>
        </authorList>
    </citation>
    <scope>NUCLEOTIDE SEQUENCE [LARGE SCALE GENOMIC DNA]</scope>
    <source>
        <strain evidence="11">074W</strain>
    </source>
</reference>
<feature type="coiled-coil region" evidence="8">
    <location>
        <begin position="83"/>
        <end position="110"/>
    </location>
</feature>
<keyword evidence="5 7" id="KW-0687">Ribonucleoprotein</keyword>
<evidence type="ECO:0000256" key="2">
    <source>
        <dbReference type="ARBA" id="ARBA00022517"/>
    </source>
</evidence>
<dbReference type="Gramene" id="EME27827">
    <property type="protein sequence ID" value="EME27827"/>
    <property type="gene ID" value="Gasu_46490"/>
</dbReference>
<evidence type="ECO:0000256" key="3">
    <source>
        <dbReference type="ARBA" id="ARBA00022552"/>
    </source>
</evidence>
<dbReference type="PANTHER" id="PTHR17039">
    <property type="entry name" value="U3 SMALL NUCLEOLAR RIBONUCLEOPROTEIN PROTEIN MPP10"/>
    <property type="match status" value="1"/>
</dbReference>
<dbReference type="Proteomes" id="UP000030680">
    <property type="component" value="Unassembled WGS sequence"/>
</dbReference>
<dbReference type="Pfam" id="PF04006">
    <property type="entry name" value="Mpp10"/>
    <property type="match status" value="2"/>
</dbReference>
<protein>
    <recommendedName>
        <fullName evidence="7">U3 small nucleolar ribonucleoprotein protein MPP10</fullName>
    </recommendedName>
</protein>
<dbReference type="GO" id="GO:0006364">
    <property type="term" value="P:rRNA processing"/>
    <property type="evidence" value="ECO:0007669"/>
    <property type="project" value="UniProtKB-KW"/>
</dbReference>
<gene>
    <name evidence="10" type="ORF">Gasu_46490</name>
</gene>
<keyword evidence="11" id="KW-1185">Reference proteome</keyword>
<comment type="similarity">
    <text evidence="6 7">Belongs to the MPP10 family.</text>
</comment>
<dbReference type="STRING" id="130081.M2XCZ5"/>
<proteinExistence type="inferred from homology"/>
<dbReference type="GO" id="GO:0005732">
    <property type="term" value="C:sno(s)RNA-containing ribonucleoprotein complex"/>
    <property type="evidence" value="ECO:0007669"/>
    <property type="project" value="UniProtKB-UniRule"/>
</dbReference>
<dbReference type="OMA" id="THFEYKP"/>
<feature type="region of interest" description="Disordered" evidence="9">
    <location>
        <begin position="506"/>
        <end position="533"/>
    </location>
</feature>
<dbReference type="OrthoDB" id="445326at2759"/>
<evidence type="ECO:0000256" key="8">
    <source>
        <dbReference type="SAM" id="Coils"/>
    </source>
</evidence>
<comment type="function">
    <text evidence="7">Involved in nucleolar processing of pre-18S ribosomal RNA.</text>
</comment>
<dbReference type="GeneID" id="17086709"/>
<feature type="region of interest" description="Disordered" evidence="9">
    <location>
        <begin position="424"/>
        <end position="460"/>
    </location>
</feature>
<keyword evidence="8" id="KW-0175">Coiled coil</keyword>
<dbReference type="RefSeq" id="XP_005704347.1">
    <property type="nucleotide sequence ID" value="XM_005704290.1"/>
</dbReference>
<evidence type="ECO:0000256" key="7">
    <source>
        <dbReference type="PIRNR" id="PIRNR017300"/>
    </source>
</evidence>
<dbReference type="EMBL" id="KB454527">
    <property type="protein sequence ID" value="EME27827.1"/>
    <property type="molecule type" value="Genomic_DNA"/>
</dbReference>
<feature type="compositionally biased region" description="Basic and acidic residues" evidence="9">
    <location>
        <begin position="508"/>
        <end position="521"/>
    </location>
</feature>
<organism evidence="10 11">
    <name type="scientific">Galdieria sulphuraria</name>
    <name type="common">Red alga</name>
    <dbReference type="NCBI Taxonomy" id="130081"/>
    <lineage>
        <taxon>Eukaryota</taxon>
        <taxon>Rhodophyta</taxon>
        <taxon>Bangiophyceae</taxon>
        <taxon>Galdieriales</taxon>
        <taxon>Galdieriaceae</taxon>
        <taxon>Galdieria</taxon>
    </lineage>
</organism>
<dbReference type="PIRSF" id="PIRSF017300">
    <property type="entry name" value="snoRNP_Mpp10"/>
    <property type="match status" value="1"/>
</dbReference>
<evidence type="ECO:0000256" key="1">
    <source>
        <dbReference type="ARBA" id="ARBA00004604"/>
    </source>
</evidence>
<evidence type="ECO:0000256" key="6">
    <source>
        <dbReference type="ARBA" id="ARBA00029455"/>
    </source>
</evidence>
<dbReference type="KEGG" id="gsl:Gasu_46490"/>
<keyword evidence="3 7" id="KW-0698">rRNA processing</keyword>
<sequence>MKSQRQMTRKPWASVNLPSAVDIVERKPETRECWKELLKTLFERQSKKPYRSQLLGPLSQLYVQGFEVEQLWEQLQLRNRPLLRFVVKKLQQLELQKKETIKEDEQTRNTRQKEETLDEMDVMEDDLVSDEGTQDIEKVKELNDAQLSKQEVDNDEEDKFFSYDAMAKAADRDEPYDEEDNMNDEEEDLWQEELYNETGGETEEQEYHYEKFFDHSTALDTSNKNKNSNSVDPLEERIKQLEEKQIGNKHWSMLGEVRASQRPVNSALDIEIDFDSAMRRTKTDSNDGEDDAMNTLEERIKHRIAESAYDDVIRIKPPETSKPTVLELSQEKDRRGLSEVYEEEYLLHTQGSQVKKQDKRHDEIDQLFQELTTKLDALSNFHYTPRPAPPELKVIPSNLPSIVAEEAVPEVLGDGELLAPEQIYKPSSNQDSENAKQMTSQDRKRWRRKRKRAGRRAKLRKQWEAKVAYQDHGASMKQQRKDAMKTLETLKHATNRIQIYNKTGNNKIGEKIQNKKKEQKMVGHKLQSSSLKL</sequence>
<dbReference type="eggNOG" id="KOG2600">
    <property type="taxonomic scope" value="Eukaryota"/>
</dbReference>
<comment type="subcellular location">
    <subcellularLocation>
        <location evidence="1 7">Nucleus</location>
        <location evidence="1 7">Nucleolus</location>
    </subcellularLocation>
</comment>
<keyword evidence="4 7" id="KW-0539">Nucleus</keyword>
<name>M2XCZ5_GALSU</name>
<evidence type="ECO:0000256" key="9">
    <source>
        <dbReference type="SAM" id="MobiDB-lite"/>
    </source>
</evidence>
<evidence type="ECO:0000313" key="10">
    <source>
        <dbReference type="EMBL" id="EME27827.1"/>
    </source>
</evidence>
<feature type="compositionally biased region" description="Basic residues" evidence="9">
    <location>
        <begin position="444"/>
        <end position="460"/>
    </location>
</feature>
<keyword evidence="2 7" id="KW-0690">Ribosome biogenesis</keyword>
<dbReference type="GO" id="GO:0034457">
    <property type="term" value="C:Mpp10 complex"/>
    <property type="evidence" value="ECO:0007669"/>
    <property type="project" value="UniProtKB-UniRule"/>
</dbReference>